<dbReference type="EMBL" id="CP000673">
    <property type="protein sequence ID" value="EDK34587.1"/>
    <property type="molecule type" value="Genomic_DNA"/>
</dbReference>
<accession>A5N0E1</accession>
<organism evidence="1 2">
    <name type="scientific">Clostridium kluyveri (strain ATCC 8527 / DSM 555 / NBRC 12016 / NCIMB 10680 / K1)</name>
    <dbReference type="NCBI Taxonomy" id="431943"/>
    <lineage>
        <taxon>Bacteria</taxon>
        <taxon>Bacillati</taxon>
        <taxon>Bacillota</taxon>
        <taxon>Clostridia</taxon>
        <taxon>Eubacteriales</taxon>
        <taxon>Clostridiaceae</taxon>
        <taxon>Clostridium</taxon>
    </lineage>
</organism>
<dbReference type="KEGG" id="ckl:CKL_2575"/>
<gene>
    <name evidence="1" type="ordered locus">CKL_2575</name>
</gene>
<proteinExistence type="predicted"/>
<sequence>MHYPLYEKYRVTKCFPVEDSCIGCGYVGKYQAVSIKIQAGRSVWIRIRHIALLECLNCYPKFVIHYEKKTQKT</sequence>
<dbReference type="HOGENOM" id="CLU_2698105_0_0_9"/>
<dbReference type="STRING" id="431943.CKL_2575"/>
<reference evidence="1 2" key="1">
    <citation type="journal article" date="2008" name="Proc. Natl. Acad. Sci. U.S.A.">
        <title>The genome of Clostridium kluyveri, a strict anaerobe with unique metabolic features.</title>
        <authorList>
            <person name="Seedorf H."/>
            <person name="Fricke W.F."/>
            <person name="Veith B."/>
            <person name="Brueggemann H."/>
            <person name="Liesegang H."/>
            <person name="Strittmatter A."/>
            <person name="Miethke M."/>
            <person name="Buckel W."/>
            <person name="Hinderberger J."/>
            <person name="Li F."/>
            <person name="Hagemeier C."/>
            <person name="Thauer R.K."/>
            <person name="Gottschalk G."/>
        </authorList>
    </citation>
    <scope>NUCLEOTIDE SEQUENCE [LARGE SCALE GENOMIC DNA]</scope>
    <source>
        <strain evidence="2">ATCC 8527 / DSM 555 / NCIMB 10680</strain>
    </source>
</reference>
<keyword evidence="2" id="KW-1185">Reference proteome</keyword>
<dbReference type="AlphaFoldDB" id="A5N0E1"/>
<evidence type="ECO:0000313" key="1">
    <source>
        <dbReference type="EMBL" id="EDK34587.1"/>
    </source>
</evidence>
<name>A5N0E1_CLOK5</name>
<dbReference type="Proteomes" id="UP000002411">
    <property type="component" value="Chromosome"/>
</dbReference>
<protein>
    <submittedName>
        <fullName evidence="1">Uncharacterized protein</fullName>
    </submittedName>
</protein>
<evidence type="ECO:0000313" key="2">
    <source>
        <dbReference type="Proteomes" id="UP000002411"/>
    </source>
</evidence>